<dbReference type="GO" id="GO:0004722">
    <property type="term" value="F:protein serine/threonine phosphatase activity"/>
    <property type="evidence" value="ECO:0007669"/>
    <property type="project" value="UniProtKB-EC"/>
</dbReference>
<name>A0A1H6FH16_9GAMM</name>
<keyword evidence="2" id="KW-0378">Hydrolase</keyword>
<dbReference type="SMART" id="SM00331">
    <property type="entry name" value="PP2C_SIG"/>
    <property type="match status" value="1"/>
</dbReference>
<dbReference type="PROSITE" id="PS51746">
    <property type="entry name" value="PPM_2"/>
    <property type="match status" value="1"/>
</dbReference>
<dbReference type="SUPFAM" id="SSF81606">
    <property type="entry name" value="PP2C-like"/>
    <property type="match status" value="1"/>
</dbReference>
<dbReference type="RefSeq" id="WP_103921872.1">
    <property type="nucleotide sequence ID" value="NZ_FMSV02000548.1"/>
</dbReference>
<keyword evidence="3" id="KW-1185">Reference proteome</keyword>
<dbReference type="EC" id="3.1.3.16" evidence="2"/>
<dbReference type="OrthoDB" id="9816047at2"/>
<proteinExistence type="predicted"/>
<dbReference type="Pfam" id="PF13672">
    <property type="entry name" value="PP2C_2"/>
    <property type="match status" value="1"/>
</dbReference>
<dbReference type="InterPro" id="IPR036457">
    <property type="entry name" value="PPM-type-like_dom_sf"/>
</dbReference>
<dbReference type="AlphaFoldDB" id="A0A1H6FH16"/>
<dbReference type="InterPro" id="IPR001932">
    <property type="entry name" value="PPM-type_phosphatase-like_dom"/>
</dbReference>
<organism evidence="2 3">
    <name type="scientific">Candidatus Venteria ishoeyi</name>
    <dbReference type="NCBI Taxonomy" id="1899563"/>
    <lineage>
        <taxon>Bacteria</taxon>
        <taxon>Pseudomonadati</taxon>
        <taxon>Pseudomonadota</taxon>
        <taxon>Gammaproteobacteria</taxon>
        <taxon>Thiotrichales</taxon>
        <taxon>Thiotrichaceae</taxon>
        <taxon>Venteria</taxon>
    </lineage>
</organism>
<accession>A0A1H6FH16</accession>
<protein>
    <submittedName>
        <fullName evidence="2">PP2C-family Ser/Thr phosphatase</fullName>
        <ecNumber evidence="2">3.1.3.16</ecNumber>
    </submittedName>
</protein>
<dbReference type="SMART" id="SM00332">
    <property type="entry name" value="PP2Cc"/>
    <property type="match status" value="1"/>
</dbReference>
<dbReference type="Gene3D" id="3.60.40.10">
    <property type="entry name" value="PPM-type phosphatase domain"/>
    <property type="match status" value="1"/>
</dbReference>
<evidence type="ECO:0000259" key="1">
    <source>
        <dbReference type="PROSITE" id="PS51746"/>
    </source>
</evidence>
<dbReference type="Proteomes" id="UP000236724">
    <property type="component" value="Unassembled WGS sequence"/>
</dbReference>
<dbReference type="EMBL" id="FMSV02000548">
    <property type="protein sequence ID" value="SEH08325.1"/>
    <property type="molecule type" value="Genomic_DNA"/>
</dbReference>
<reference evidence="2 3" key="1">
    <citation type="submission" date="2016-10" db="EMBL/GenBank/DDBJ databases">
        <authorList>
            <person name="de Groot N.N."/>
        </authorList>
    </citation>
    <scope>NUCLEOTIDE SEQUENCE [LARGE SCALE GENOMIC DNA]</scope>
    <source>
        <strain evidence="2">MBHS1</strain>
    </source>
</reference>
<evidence type="ECO:0000313" key="2">
    <source>
        <dbReference type="EMBL" id="SEH08325.1"/>
    </source>
</evidence>
<feature type="domain" description="PPM-type phosphatase" evidence="1">
    <location>
        <begin position="5"/>
        <end position="243"/>
    </location>
</feature>
<dbReference type="CDD" id="cd00143">
    <property type="entry name" value="PP2Cc"/>
    <property type="match status" value="1"/>
</dbReference>
<sequence length="244" mass="27194">MKWNIVQADHIGGRQEQQDRSLVLSASNGERHWLVLADGMGGHNGGALAAQAIIDTAKQLWQDNEECRAILNPQVFLSDFCALAHQAIINLGKAQNISPHSTCVSAFIEDRQVYLIHVGDSRLYHLHASQTQFRTRDHSLVQMLVDMGRLKESEMGQHPEQNYLLRGLGGETEPELDFHQLQVQAQDHIYLCSDGYWEHVSPEHTAVQLQVNNLEINARQLVAEAVKSGGEQGDNVSLIAAVCY</sequence>
<evidence type="ECO:0000313" key="3">
    <source>
        <dbReference type="Proteomes" id="UP000236724"/>
    </source>
</evidence>
<gene>
    <name evidence="2" type="primary">pstP</name>
    <name evidence="2" type="ORF">MBHS_04216</name>
</gene>